<dbReference type="AlphaFoldDB" id="A0A0V0GZJ7"/>
<accession>A0A0V0GZJ7</accession>
<sequence length="67" mass="7590">MRMLLDCMNLFEPPTLPQVGRKSHHAVGSWVHRMEELVGTPLWYLLIDADSEVSEKAANLSSSCMFL</sequence>
<reference evidence="1" key="1">
    <citation type="submission" date="2015-12" db="EMBL/GenBank/DDBJ databases">
        <title>Gene expression during late stages of embryo sac development: a critical building block for successful pollen-pistil interactions.</title>
        <authorList>
            <person name="Liu Y."/>
            <person name="Joly V."/>
            <person name="Sabar M."/>
            <person name="Matton D.P."/>
        </authorList>
    </citation>
    <scope>NUCLEOTIDE SEQUENCE</scope>
</reference>
<organism evidence="1">
    <name type="scientific">Solanum chacoense</name>
    <name type="common">Chaco potato</name>
    <dbReference type="NCBI Taxonomy" id="4108"/>
    <lineage>
        <taxon>Eukaryota</taxon>
        <taxon>Viridiplantae</taxon>
        <taxon>Streptophyta</taxon>
        <taxon>Embryophyta</taxon>
        <taxon>Tracheophyta</taxon>
        <taxon>Spermatophyta</taxon>
        <taxon>Magnoliopsida</taxon>
        <taxon>eudicotyledons</taxon>
        <taxon>Gunneridae</taxon>
        <taxon>Pentapetalae</taxon>
        <taxon>asterids</taxon>
        <taxon>lamiids</taxon>
        <taxon>Solanales</taxon>
        <taxon>Solanaceae</taxon>
        <taxon>Solanoideae</taxon>
        <taxon>Solaneae</taxon>
        <taxon>Solanum</taxon>
    </lineage>
</organism>
<dbReference type="EMBL" id="GEDG01027894">
    <property type="protein sequence ID" value="JAP13534.1"/>
    <property type="molecule type" value="Transcribed_RNA"/>
</dbReference>
<protein>
    <submittedName>
        <fullName evidence="1">Putative ovule protein</fullName>
    </submittedName>
</protein>
<evidence type="ECO:0000313" key="1">
    <source>
        <dbReference type="EMBL" id="JAP13534.1"/>
    </source>
</evidence>
<proteinExistence type="predicted"/>
<name>A0A0V0GZJ7_SOLCH</name>